<evidence type="ECO:0008006" key="3">
    <source>
        <dbReference type="Google" id="ProtNLM"/>
    </source>
</evidence>
<sequence>MTDLLSSFRHLPPLTNIVSACSPRCNGHTRFYPVRFLHALLPSEKLRIHGRTNRKKKRRHSPTLSQAQIDNAFTPLDEESESFIRQKLQDLADSLVLPPDYLAELPNDLRLDLNDAAFELANGPLKEECGEKFGELLMKLSQAWEKADTRATAEIASSFLYFQGSLTENVKFALGKRLIRAGRRFASMGQYGQGELQKIAKSMVTAGEAMSARSARAIDEQKPIDQARTLKFGSLEVELTSKQAYIGSIIALAFGILSWKLSTGVQSVPKDSLQYANENALLLGNSLRGTLLALCYSCTLLSGVTMVGLFLIGRQLSSEGK</sequence>
<evidence type="ECO:0000256" key="1">
    <source>
        <dbReference type="SAM" id="Phobius"/>
    </source>
</evidence>
<proteinExistence type="evidence at transcript level"/>
<dbReference type="PANTHER" id="PTHR36802:SF1">
    <property type="entry name" value="OS02G0815400 PROTEIN"/>
    <property type="match status" value="1"/>
</dbReference>
<keyword evidence="1" id="KW-1133">Transmembrane helix</keyword>
<name>A9P2D6_PICSI</name>
<organism evidence="2">
    <name type="scientific">Picea sitchensis</name>
    <name type="common">Sitka spruce</name>
    <name type="synonym">Pinus sitchensis</name>
    <dbReference type="NCBI Taxonomy" id="3332"/>
    <lineage>
        <taxon>Eukaryota</taxon>
        <taxon>Viridiplantae</taxon>
        <taxon>Streptophyta</taxon>
        <taxon>Embryophyta</taxon>
        <taxon>Tracheophyta</taxon>
        <taxon>Spermatophyta</taxon>
        <taxon>Pinopsida</taxon>
        <taxon>Pinidae</taxon>
        <taxon>Conifers I</taxon>
        <taxon>Pinales</taxon>
        <taxon>Pinaceae</taxon>
        <taxon>Picea</taxon>
    </lineage>
</organism>
<reference evidence="2" key="1">
    <citation type="journal article" date="2008" name="BMC Genomics">
        <title>A conifer genomics resource of 200,000 spruce (Picea spp.) ESTs and 6,464 high-quality, sequence-finished full-length cDNAs for Sitka spruce (Picea sitchensis).</title>
        <authorList>
            <person name="Ralph S.G."/>
            <person name="Chun H.J."/>
            <person name="Kolosova N."/>
            <person name="Cooper D."/>
            <person name="Oddy C."/>
            <person name="Ritland C.E."/>
            <person name="Kirkpatrick R."/>
            <person name="Moore R."/>
            <person name="Barber S."/>
            <person name="Holt R.A."/>
            <person name="Jones S.J."/>
            <person name="Marra M.A."/>
            <person name="Douglas C.J."/>
            <person name="Ritland K."/>
            <person name="Bohlmann J."/>
        </authorList>
    </citation>
    <scope>NUCLEOTIDE SEQUENCE</scope>
    <source>
        <tissue evidence="2">Bark</tissue>
    </source>
</reference>
<feature type="transmembrane region" description="Helical" evidence="1">
    <location>
        <begin position="291"/>
        <end position="312"/>
    </location>
</feature>
<dbReference type="AlphaFoldDB" id="A9P2D6"/>
<keyword evidence="1" id="KW-0472">Membrane</keyword>
<dbReference type="GO" id="GO:0009507">
    <property type="term" value="C:chloroplast"/>
    <property type="evidence" value="ECO:0007669"/>
    <property type="project" value="TreeGrafter"/>
</dbReference>
<dbReference type="EMBL" id="EF087814">
    <property type="protein sequence ID" value="ABK27047.1"/>
    <property type="molecule type" value="mRNA"/>
</dbReference>
<protein>
    <recommendedName>
        <fullName evidence="3">LOW protein: ammonium transporter 1-like protein</fullName>
    </recommendedName>
</protein>
<evidence type="ECO:0000313" key="2">
    <source>
        <dbReference type="EMBL" id="ABK27047.1"/>
    </source>
</evidence>
<dbReference type="PANTHER" id="PTHR36802">
    <property type="entry name" value="OS02G0815400 PROTEIN"/>
    <property type="match status" value="1"/>
</dbReference>
<keyword evidence="1" id="KW-0812">Transmembrane</keyword>
<accession>A9P2D6</accession>